<protein>
    <submittedName>
        <fullName evidence="2">Uncharacterized protein</fullName>
    </submittedName>
</protein>
<feature type="region of interest" description="Disordered" evidence="1">
    <location>
        <begin position="23"/>
        <end position="68"/>
    </location>
</feature>
<dbReference type="AlphaFoldDB" id="A0A2V2YQ86"/>
<accession>A0A2V2YQ86</accession>
<dbReference type="EMBL" id="QGTQ01000029">
    <property type="protein sequence ID" value="PWV95216.1"/>
    <property type="molecule type" value="Genomic_DNA"/>
</dbReference>
<sequence>MDILNLAERHLNSMTMEAAKTMGRKQKNFNGQQQAFEAVSQQAEDNQAAATETNRNQKGQIPNKPSTG</sequence>
<feature type="compositionally biased region" description="Polar residues" evidence="1">
    <location>
        <begin position="28"/>
        <end position="68"/>
    </location>
</feature>
<dbReference type="Proteomes" id="UP000246635">
    <property type="component" value="Unassembled WGS sequence"/>
</dbReference>
<comment type="caution">
    <text evidence="2">The sequence shown here is derived from an EMBL/GenBank/DDBJ whole genome shotgun (WGS) entry which is preliminary data.</text>
</comment>
<evidence type="ECO:0000313" key="3">
    <source>
        <dbReference type="Proteomes" id="UP000246635"/>
    </source>
</evidence>
<evidence type="ECO:0000256" key="1">
    <source>
        <dbReference type="SAM" id="MobiDB-lite"/>
    </source>
</evidence>
<keyword evidence="3" id="KW-1185">Reference proteome</keyword>
<evidence type="ECO:0000313" key="2">
    <source>
        <dbReference type="EMBL" id="PWV95216.1"/>
    </source>
</evidence>
<name>A0A2V2YQ86_9BACL</name>
<reference evidence="2 3" key="1">
    <citation type="submission" date="2018-05" db="EMBL/GenBank/DDBJ databases">
        <title>Genomic Encyclopedia of Type Strains, Phase III (KMG-III): the genomes of soil and plant-associated and newly described type strains.</title>
        <authorList>
            <person name="Whitman W."/>
        </authorList>
    </citation>
    <scope>NUCLEOTIDE SEQUENCE [LARGE SCALE GENOMIC DNA]</scope>
    <source>
        <strain evidence="2 3">CECT 5696</strain>
    </source>
</reference>
<organism evidence="2 3">
    <name type="scientific">Paenibacillus cellulosilyticus</name>
    <dbReference type="NCBI Taxonomy" id="375489"/>
    <lineage>
        <taxon>Bacteria</taxon>
        <taxon>Bacillati</taxon>
        <taxon>Bacillota</taxon>
        <taxon>Bacilli</taxon>
        <taxon>Bacillales</taxon>
        <taxon>Paenibacillaceae</taxon>
        <taxon>Paenibacillus</taxon>
    </lineage>
</organism>
<proteinExistence type="predicted"/>
<gene>
    <name evidence="2" type="ORF">DFQ01_12952</name>
</gene>